<gene>
    <name evidence="3" type="ORF">CBER1_06563</name>
</gene>
<keyword evidence="4" id="KW-1185">Reference proteome</keyword>
<dbReference type="STRING" id="357750.A0A2S6C3L0"/>
<feature type="chain" id="PRO_5015552891" description="Apple domain-containing protein" evidence="1">
    <location>
        <begin position="20"/>
        <end position="625"/>
    </location>
</feature>
<proteinExistence type="predicted"/>
<dbReference type="PROSITE" id="PS50948">
    <property type="entry name" value="PAN"/>
    <property type="match status" value="1"/>
</dbReference>
<comment type="caution">
    <text evidence="3">The sequence shown here is derived from an EMBL/GenBank/DDBJ whole genome shotgun (WGS) entry which is preliminary data.</text>
</comment>
<sequence>MQLLNSLLVFGALAPLALGQDVCGTTGIAIKIPYLRSKAQSLNTATACGTRCTGDSKCKSYAVGGGYCMHYSSPVRQAFVKTSKGTLKYYDRICAPVKLTPPKQRPRAATDSPPLPSSEVTFPTDAKSFIAGYTYDDDPLPSILAMGSAPLAEGLLASQTGLPELPCMMDPGSNEQFNILDSGFVPLVSRTRVGIVPFPTPTSEAEAKASGPADKLVLQPFSFSKPANAPNGVYDIVVAGSTPQYLGKKSQGALVVTGSSTGTTEQTRMGKESLPPSLDWTIVNGSPRFTAGTSNKQMVTYPLKRAAAAARARKVRRSKYTEGYAPRCPNSPPGLVAKVRPGARAAEKNGCGAANGFDFVPDFSFGTCCDDHDLCFDNCESGTYEECNANFGNCMRTRGCDYLNNWYSYPVYLSCIKAANFYEFSVNLPTGRDAFYEANTARCGCYCFGGGLCTGRSGEGYTCTSMFGSDVKNCGACGRECSAVAACKSGSCVCPKDQYKDRCLDLKTHPKNCGSCGHVCASGYCYQGQCFNPPPDKCVPPNPFRNADFEGGSDWWSYCDDRVERSVSQAKTCGEIKNTGVLLMAWQNIESAGISTTVSPCPNQVYQLNFKLKGINTNSVTCSFK</sequence>
<dbReference type="Proteomes" id="UP000237631">
    <property type="component" value="Unassembled WGS sequence"/>
</dbReference>
<evidence type="ECO:0000256" key="1">
    <source>
        <dbReference type="SAM" id="SignalP"/>
    </source>
</evidence>
<reference evidence="4" key="1">
    <citation type="journal article" date="2017" name="bioRxiv">
        <title>Conservation of a gene cluster reveals novel cercosporin biosynthetic mechanisms and extends production to the genus Colletotrichum.</title>
        <authorList>
            <person name="de Jonge R."/>
            <person name="Ebert M.K."/>
            <person name="Huitt-Roehl C.R."/>
            <person name="Pal P."/>
            <person name="Suttle J.C."/>
            <person name="Spanner R.E."/>
            <person name="Neubauer J.D."/>
            <person name="Jurick W.M.II."/>
            <person name="Stott K.A."/>
            <person name="Secor G.A."/>
            <person name="Thomma B.P.H.J."/>
            <person name="Van de Peer Y."/>
            <person name="Townsend C.A."/>
            <person name="Bolton M.D."/>
        </authorList>
    </citation>
    <scope>NUCLEOTIDE SEQUENCE [LARGE SCALE GENOMIC DNA]</scope>
    <source>
        <strain evidence="4">CBS538.71</strain>
    </source>
</reference>
<evidence type="ECO:0000313" key="4">
    <source>
        <dbReference type="Proteomes" id="UP000237631"/>
    </source>
</evidence>
<dbReference type="OrthoDB" id="3935740at2759"/>
<dbReference type="InterPro" id="IPR003609">
    <property type="entry name" value="Pan_app"/>
</dbReference>
<keyword evidence="1" id="KW-0732">Signal</keyword>
<dbReference type="AlphaFoldDB" id="A0A2S6C3L0"/>
<organism evidence="3 4">
    <name type="scientific">Cercospora berteroae</name>
    <dbReference type="NCBI Taxonomy" id="357750"/>
    <lineage>
        <taxon>Eukaryota</taxon>
        <taxon>Fungi</taxon>
        <taxon>Dikarya</taxon>
        <taxon>Ascomycota</taxon>
        <taxon>Pezizomycotina</taxon>
        <taxon>Dothideomycetes</taxon>
        <taxon>Dothideomycetidae</taxon>
        <taxon>Mycosphaerellales</taxon>
        <taxon>Mycosphaerellaceae</taxon>
        <taxon>Cercospora</taxon>
    </lineage>
</organism>
<protein>
    <recommendedName>
        <fullName evidence="2">Apple domain-containing protein</fullName>
    </recommendedName>
</protein>
<accession>A0A2S6C3L0</accession>
<name>A0A2S6C3L0_9PEZI</name>
<feature type="domain" description="Apple" evidence="2">
    <location>
        <begin position="23"/>
        <end position="94"/>
    </location>
</feature>
<dbReference type="EMBL" id="PNEN01000568">
    <property type="protein sequence ID" value="PPJ54286.1"/>
    <property type="molecule type" value="Genomic_DNA"/>
</dbReference>
<evidence type="ECO:0000259" key="2">
    <source>
        <dbReference type="PROSITE" id="PS50948"/>
    </source>
</evidence>
<evidence type="ECO:0000313" key="3">
    <source>
        <dbReference type="EMBL" id="PPJ54286.1"/>
    </source>
</evidence>
<feature type="signal peptide" evidence="1">
    <location>
        <begin position="1"/>
        <end position="19"/>
    </location>
</feature>